<feature type="compositionally biased region" description="Polar residues" evidence="1">
    <location>
        <begin position="138"/>
        <end position="149"/>
    </location>
</feature>
<proteinExistence type="predicted"/>
<dbReference type="EMBL" id="VSWC01000002">
    <property type="protein sequence ID" value="KAA1117466.1"/>
    <property type="molecule type" value="Genomic_DNA"/>
</dbReference>
<dbReference type="CDD" id="cd14688">
    <property type="entry name" value="bZIP_YAP"/>
    <property type="match status" value="1"/>
</dbReference>
<evidence type="ECO:0000313" key="3">
    <source>
        <dbReference type="Proteomes" id="UP000324748"/>
    </source>
</evidence>
<accession>A0A5B0QW12</accession>
<feature type="region of interest" description="Disordered" evidence="1">
    <location>
        <begin position="248"/>
        <end position="293"/>
    </location>
</feature>
<organism evidence="2 3">
    <name type="scientific">Puccinia graminis f. sp. tritici</name>
    <dbReference type="NCBI Taxonomy" id="56615"/>
    <lineage>
        <taxon>Eukaryota</taxon>
        <taxon>Fungi</taxon>
        <taxon>Dikarya</taxon>
        <taxon>Basidiomycota</taxon>
        <taxon>Pucciniomycotina</taxon>
        <taxon>Pucciniomycetes</taxon>
        <taxon>Pucciniales</taxon>
        <taxon>Pucciniaceae</taxon>
        <taxon>Puccinia</taxon>
    </lineage>
</organism>
<dbReference type="OrthoDB" id="2498987at2759"/>
<reference evidence="2 3" key="1">
    <citation type="submission" date="2019-05" db="EMBL/GenBank/DDBJ databases">
        <title>Emergence of the Ug99 lineage of the wheat stem rust pathogen through somatic hybridization.</title>
        <authorList>
            <person name="Li F."/>
            <person name="Upadhyaya N.M."/>
            <person name="Sperschneider J."/>
            <person name="Matny O."/>
            <person name="Nguyen-Phuc H."/>
            <person name="Mago R."/>
            <person name="Raley C."/>
            <person name="Miller M.E."/>
            <person name="Silverstein K.A.T."/>
            <person name="Henningsen E."/>
            <person name="Hirsch C.D."/>
            <person name="Visser B."/>
            <person name="Pretorius Z.A."/>
            <person name="Steffenson B.J."/>
            <person name="Schwessinger B."/>
            <person name="Dodds P.N."/>
            <person name="Figueroa M."/>
        </authorList>
    </citation>
    <scope>NUCLEOTIDE SEQUENCE [LARGE SCALE GENOMIC DNA]</scope>
    <source>
        <strain evidence="2">21-0</strain>
    </source>
</reference>
<feature type="compositionally biased region" description="Polar residues" evidence="1">
    <location>
        <begin position="248"/>
        <end position="261"/>
    </location>
</feature>
<feature type="region of interest" description="Disordered" evidence="1">
    <location>
        <begin position="207"/>
        <end position="236"/>
    </location>
</feature>
<name>A0A5B0QW12_PUCGR</name>
<feature type="compositionally biased region" description="Basic residues" evidence="1">
    <location>
        <begin position="270"/>
        <end position="279"/>
    </location>
</feature>
<evidence type="ECO:0008006" key="4">
    <source>
        <dbReference type="Google" id="ProtNLM"/>
    </source>
</evidence>
<feature type="region of interest" description="Disordered" evidence="1">
    <location>
        <begin position="96"/>
        <end position="190"/>
    </location>
</feature>
<gene>
    <name evidence="2" type="ORF">PGT21_008207</name>
</gene>
<dbReference type="AlphaFoldDB" id="A0A5B0QW12"/>
<dbReference type="Proteomes" id="UP000324748">
    <property type="component" value="Unassembled WGS sequence"/>
</dbReference>
<protein>
    <recommendedName>
        <fullName evidence="4">BZIP domain-containing protein</fullName>
    </recommendedName>
</protein>
<feature type="compositionally biased region" description="Polar residues" evidence="1">
    <location>
        <begin position="159"/>
        <end position="180"/>
    </location>
</feature>
<sequence>MPTPPVGISSRRRTRRAIELRAGWLLKRIDFNWLIQSIPRFYRLACGELSTVWLKAILLLADQLFHLNRPANPFPEPVPQQPGNLSLGFIYPHPFSQQHSTEDESNPFPKDSGTDCSKLNPIERSGGGFGHHWDLNRSHAQQIESSHFSPATWGDSGRGETSTSFDGPPTSESAPGNHSKPSPVPTHFDSQLNGAQLSAFTLMRSNEPLLPKTDGQNSSDSTEKDASPEDDQNSYLNDHIMPWNIISASSSHGDTTASPSVIQRPEERRPKRWKRKMTDRRREQNRAHQRAFRERHRLSLKQKDVLISQLEERLIRSQEAMVERSEQIRSLSARLDVYFPQRGTSSAP</sequence>
<evidence type="ECO:0000313" key="2">
    <source>
        <dbReference type="EMBL" id="KAA1117466.1"/>
    </source>
</evidence>
<comment type="caution">
    <text evidence="2">The sequence shown here is derived from an EMBL/GenBank/DDBJ whole genome shotgun (WGS) entry which is preliminary data.</text>
</comment>
<evidence type="ECO:0000256" key="1">
    <source>
        <dbReference type="SAM" id="MobiDB-lite"/>
    </source>
</evidence>
<keyword evidence="3" id="KW-1185">Reference proteome</keyword>